<keyword evidence="4" id="KW-1185">Reference proteome</keyword>
<feature type="signal peptide" evidence="2">
    <location>
        <begin position="1"/>
        <end position="21"/>
    </location>
</feature>
<name>A0A480AIJ8_9BURK</name>
<dbReference type="RefSeq" id="WP_137731038.1">
    <property type="nucleotide sequence ID" value="NZ_BJCL01000001.1"/>
</dbReference>
<organism evidence="3 4">
    <name type="scientific">Pseudaquabacterium pictum</name>
    <dbReference type="NCBI Taxonomy" id="2315236"/>
    <lineage>
        <taxon>Bacteria</taxon>
        <taxon>Pseudomonadati</taxon>
        <taxon>Pseudomonadota</taxon>
        <taxon>Betaproteobacteria</taxon>
        <taxon>Burkholderiales</taxon>
        <taxon>Sphaerotilaceae</taxon>
        <taxon>Pseudaquabacterium</taxon>
    </lineage>
</organism>
<dbReference type="SUPFAM" id="SSF56935">
    <property type="entry name" value="Porins"/>
    <property type="match status" value="1"/>
</dbReference>
<dbReference type="OrthoDB" id="8595088at2"/>
<reference evidence="4" key="1">
    <citation type="submission" date="2019-03" db="EMBL/GenBank/DDBJ databases">
        <title>Aquabacterium pictum sp.nov., the first bacteriochlorophyll a-containing freshwater bacterium in the genus Aquabacterium of the class Betaproteobacteria.</title>
        <authorList>
            <person name="Hirose S."/>
            <person name="Tank M."/>
            <person name="Hara E."/>
            <person name="Tamaki H."/>
            <person name="Takaichi S."/>
            <person name="Haruta S."/>
            <person name="Hanada S."/>
        </authorList>
    </citation>
    <scope>NUCLEOTIDE SEQUENCE [LARGE SCALE GENOMIC DNA]</scope>
    <source>
        <strain evidence="4">W35</strain>
    </source>
</reference>
<comment type="caution">
    <text evidence="3">The sequence shown here is derived from an EMBL/GenBank/DDBJ whole genome shotgun (WGS) entry which is preliminary data.</text>
</comment>
<accession>A0A480AIJ8</accession>
<evidence type="ECO:0000256" key="2">
    <source>
        <dbReference type="SAM" id="SignalP"/>
    </source>
</evidence>
<feature type="coiled-coil region" evidence="1">
    <location>
        <begin position="24"/>
        <end position="51"/>
    </location>
</feature>
<proteinExistence type="predicted"/>
<dbReference type="Pfam" id="PF11336">
    <property type="entry name" value="DUF3138"/>
    <property type="match status" value="1"/>
</dbReference>
<evidence type="ECO:0000256" key="1">
    <source>
        <dbReference type="SAM" id="Coils"/>
    </source>
</evidence>
<dbReference type="InterPro" id="IPR021485">
    <property type="entry name" value="DUF3138"/>
</dbReference>
<gene>
    <name evidence="3" type="ORF">AQPW35_03540</name>
</gene>
<evidence type="ECO:0008006" key="5">
    <source>
        <dbReference type="Google" id="ProtNLM"/>
    </source>
</evidence>
<dbReference type="AlphaFoldDB" id="A0A480AIJ8"/>
<keyword evidence="1" id="KW-0175">Coiled coil</keyword>
<evidence type="ECO:0000313" key="3">
    <source>
        <dbReference type="EMBL" id="GCL61273.1"/>
    </source>
</evidence>
<keyword evidence="2" id="KW-0732">Signal</keyword>
<protein>
    <recommendedName>
        <fullName evidence="5">DUF3138 domain-containing protein</fullName>
    </recommendedName>
</protein>
<sequence length="457" mass="50545">MKLFPTTALALALAAAFPVQAQSNADILKELQALKDKVAELEGKLKAQEAKLPPAAGQWGMTPDQARELNRATLKAEATEDAIESQGLKMLKISGFMDPVWLYNQRQNRAGFQFLNPVSLGGYNYDNSYFGGVTLDFQKEMEGGIKWRLTLVPNRGTGSVIGDGSIVQEASVSVPLGDLQTRIIAGQIPDWSGYEYQQSTLNKLITHNLLYDFTLPTLYTGVGMEYVRGKWWSRWMVANVNTSNRNAGERAPAFVYRVDYSRGEFQGFGFAGLHGKGANFRSDDVNPFTLDPYKTADTRLDLFEVDGYFVRGDWTVQGQLSYGQQKHAAITADPVTGEMRDARWWGASGLVAYKFDPRLEGIVRLDYLNNRKNGGGLLGYTFADDRNGIGPDQAGDPERGANRMALSLGASYRYNLSTTFKAEARFDRADLPVFLDVKTGSYRKTNAVFGTSVVVAF</sequence>
<evidence type="ECO:0000313" key="4">
    <source>
        <dbReference type="Proteomes" id="UP000301751"/>
    </source>
</evidence>
<dbReference type="Proteomes" id="UP000301751">
    <property type="component" value="Unassembled WGS sequence"/>
</dbReference>
<feature type="chain" id="PRO_5019761350" description="DUF3138 domain-containing protein" evidence="2">
    <location>
        <begin position="22"/>
        <end position="457"/>
    </location>
</feature>
<dbReference type="EMBL" id="BJCL01000001">
    <property type="protein sequence ID" value="GCL61273.1"/>
    <property type="molecule type" value="Genomic_DNA"/>
</dbReference>